<evidence type="ECO:0000313" key="2">
    <source>
        <dbReference type="Proteomes" id="UP000439113"/>
    </source>
</evidence>
<gene>
    <name evidence="1" type="ORF">GJ654_10380</name>
</gene>
<evidence type="ECO:0000313" key="1">
    <source>
        <dbReference type="EMBL" id="MTV31400.1"/>
    </source>
</evidence>
<accession>A0A6N8DLJ8</accession>
<sequence length="54" mass="5733">MSEDAIKIMRGKHGGFVVLTSPGNIGVQGEIMFAGDLEAVLAFIGKHFKAEDAK</sequence>
<organism evidence="1 2">
    <name type="scientific">Rhodoblastus acidophilus</name>
    <name type="common">Rhodopseudomonas acidophila</name>
    <dbReference type="NCBI Taxonomy" id="1074"/>
    <lineage>
        <taxon>Bacteria</taxon>
        <taxon>Pseudomonadati</taxon>
        <taxon>Pseudomonadota</taxon>
        <taxon>Alphaproteobacteria</taxon>
        <taxon>Hyphomicrobiales</taxon>
        <taxon>Rhodoblastaceae</taxon>
        <taxon>Rhodoblastus</taxon>
    </lineage>
</organism>
<dbReference type="EMBL" id="WNKS01000007">
    <property type="protein sequence ID" value="MTV31400.1"/>
    <property type="molecule type" value="Genomic_DNA"/>
</dbReference>
<reference evidence="1 2" key="1">
    <citation type="submission" date="2019-11" db="EMBL/GenBank/DDBJ databases">
        <title>Whole-genome sequence of a Rhodoblastus acidophilus DSM 142.</title>
        <authorList>
            <person name="Kyndt J.A."/>
            <person name="Meyer T.E."/>
        </authorList>
    </citation>
    <scope>NUCLEOTIDE SEQUENCE [LARGE SCALE GENOMIC DNA]</scope>
    <source>
        <strain evidence="1 2">DSM 142</strain>
    </source>
</reference>
<dbReference type="Proteomes" id="UP000439113">
    <property type="component" value="Unassembled WGS sequence"/>
</dbReference>
<dbReference type="AlphaFoldDB" id="A0A6N8DLJ8"/>
<dbReference type="RefSeq" id="WP_155446085.1">
    <property type="nucleotide sequence ID" value="NZ_JAOQNR010000010.1"/>
</dbReference>
<name>A0A6N8DLJ8_RHOAC</name>
<comment type="caution">
    <text evidence="1">The sequence shown here is derived from an EMBL/GenBank/DDBJ whole genome shotgun (WGS) entry which is preliminary data.</text>
</comment>
<protein>
    <submittedName>
        <fullName evidence="1">Uncharacterized protein</fullName>
    </submittedName>
</protein>
<proteinExistence type="predicted"/>